<dbReference type="STRING" id="760142.Hipma_0160"/>
<keyword evidence="4 10" id="KW-1003">Cell membrane</keyword>
<comment type="caution">
    <text evidence="10">Lacks conserved residue(s) required for the propagation of feature annotation.</text>
</comment>
<keyword evidence="8 10" id="KW-0811">Translocation</keyword>
<comment type="subcellular location">
    <subcellularLocation>
        <location evidence="1 10">Cell membrane</location>
        <topology evidence="1 10">Multi-pass membrane protein</topology>
    </subcellularLocation>
</comment>
<evidence type="ECO:0000256" key="6">
    <source>
        <dbReference type="ARBA" id="ARBA00022927"/>
    </source>
</evidence>
<dbReference type="eggNOG" id="COG1314">
    <property type="taxonomic scope" value="Bacteria"/>
</dbReference>
<dbReference type="InterPro" id="IPR004692">
    <property type="entry name" value="SecG"/>
</dbReference>
<comment type="function">
    <text evidence="10">Involved in protein export. Participates in an early event of protein translocation.</text>
</comment>
<evidence type="ECO:0000313" key="12">
    <source>
        <dbReference type="EMBL" id="AEA33139.1"/>
    </source>
</evidence>
<name>F2LX81_HIPMA</name>
<evidence type="ECO:0000256" key="5">
    <source>
        <dbReference type="ARBA" id="ARBA00022692"/>
    </source>
</evidence>
<evidence type="ECO:0000256" key="8">
    <source>
        <dbReference type="ARBA" id="ARBA00023010"/>
    </source>
</evidence>
<keyword evidence="9 10" id="KW-0472">Membrane</keyword>
<gene>
    <name evidence="12" type="ordered locus">Hipma_0160</name>
</gene>
<dbReference type="RefSeq" id="WP_013681184.1">
    <property type="nucleotide sequence ID" value="NC_015318.1"/>
</dbReference>
<dbReference type="GO" id="GO:0043952">
    <property type="term" value="P:protein transport by the Sec complex"/>
    <property type="evidence" value="ECO:0007669"/>
    <property type="project" value="TreeGrafter"/>
</dbReference>
<keyword evidence="6 10" id="KW-0653">Protein transport</keyword>
<evidence type="ECO:0000256" key="11">
    <source>
        <dbReference type="SAM" id="MobiDB-lite"/>
    </source>
</evidence>
<sequence length="110" mass="11614">MLTLMVILQVFLGLILVGLILLQKGKGAEMGVAFGTGAADTLFGPTGAMSFLAKITWGLAFVFMLNSIGISYIIYKSNTSSITTSIPTTTTQTNKTANVPVNPETKPITK</sequence>
<dbReference type="HOGENOM" id="CLU_094156_2_2_7"/>
<protein>
    <recommendedName>
        <fullName evidence="10">Protein-export membrane protein SecG</fullName>
    </recommendedName>
</protein>
<feature type="transmembrane region" description="Helical" evidence="10">
    <location>
        <begin position="51"/>
        <end position="75"/>
    </location>
</feature>
<keyword evidence="7 10" id="KW-1133">Transmembrane helix</keyword>
<organism evidence="12 13">
    <name type="scientific">Hippea maritima (strain ATCC 700847 / DSM 10411 / MH2)</name>
    <dbReference type="NCBI Taxonomy" id="760142"/>
    <lineage>
        <taxon>Bacteria</taxon>
        <taxon>Pseudomonadati</taxon>
        <taxon>Campylobacterota</taxon>
        <taxon>Desulfurellia</taxon>
        <taxon>Desulfurellales</taxon>
        <taxon>Hippeaceae</taxon>
        <taxon>Hippea</taxon>
    </lineage>
</organism>
<accession>F2LX81</accession>
<evidence type="ECO:0000256" key="2">
    <source>
        <dbReference type="ARBA" id="ARBA00008445"/>
    </source>
</evidence>
<comment type="similarity">
    <text evidence="2 10">Belongs to the SecG family.</text>
</comment>
<dbReference type="GO" id="GO:0009306">
    <property type="term" value="P:protein secretion"/>
    <property type="evidence" value="ECO:0007669"/>
    <property type="project" value="UniProtKB-UniRule"/>
</dbReference>
<dbReference type="GO" id="GO:0065002">
    <property type="term" value="P:intracellular protein transmembrane transport"/>
    <property type="evidence" value="ECO:0007669"/>
    <property type="project" value="TreeGrafter"/>
</dbReference>
<dbReference type="AlphaFoldDB" id="F2LX81"/>
<keyword evidence="13" id="KW-1185">Reference proteome</keyword>
<evidence type="ECO:0000256" key="4">
    <source>
        <dbReference type="ARBA" id="ARBA00022475"/>
    </source>
</evidence>
<dbReference type="PRINTS" id="PR01651">
    <property type="entry name" value="SECGEXPORT"/>
</dbReference>
<evidence type="ECO:0000256" key="1">
    <source>
        <dbReference type="ARBA" id="ARBA00004651"/>
    </source>
</evidence>
<evidence type="ECO:0000256" key="3">
    <source>
        <dbReference type="ARBA" id="ARBA00022448"/>
    </source>
</evidence>
<dbReference type="EMBL" id="CP002606">
    <property type="protein sequence ID" value="AEA33139.1"/>
    <property type="molecule type" value="Genomic_DNA"/>
</dbReference>
<reference evidence="13" key="2">
    <citation type="submission" date="2011-03" db="EMBL/GenBank/DDBJ databases">
        <title>The complete genome of Hippea maritima DSM 10411.</title>
        <authorList>
            <consortium name="US DOE Joint Genome Institute (JGI-PGF)"/>
            <person name="Lucas S."/>
            <person name="Copeland A."/>
            <person name="Lapidus A."/>
            <person name="Bruce D."/>
            <person name="Goodwin L."/>
            <person name="Pitluck S."/>
            <person name="Peters L."/>
            <person name="Kyrpides N."/>
            <person name="Mavromatis K."/>
            <person name="Pagani I."/>
            <person name="Ivanova N."/>
            <person name="Mikhailova N."/>
            <person name="Lu M."/>
            <person name="Detter J.C."/>
            <person name="Tapia R."/>
            <person name="Han C."/>
            <person name="Land M."/>
            <person name="Hauser L."/>
            <person name="Markowitz V."/>
            <person name="Cheng J.-F."/>
            <person name="Hugenholtz P."/>
            <person name="Woyke T."/>
            <person name="Wu D."/>
            <person name="Spring S."/>
            <person name="Schroeder M."/>
            <person name="Brambilla E."/>
            <person name="Klenk H.-P."/>
            <person name="Eisen J.A."/>
        </authorList>
    </citation>
    <scope>NUCLEOTIDE SEQUENCE [LARGE SCALE GENOMIC DNA]</scope>
    <source>
        <strain evidence="13">ATCC 700847 / DSM 10411 / MH2</strain>
    </source>
</reference>
<dbReference type="NCBIfam" id="TIGR00810">
    <property type="entry name" value="secG"/>
    <property type="match status" value="1"/>
</dbReference>
<proteinExistence type="inferred from homology"/>
<evidence type="ECO:0000256" key="9">
    <source>
        <dbReference type="ARBA" id="ARBA00023136"/>
    </source>
</evidence>
<dbReference type="GO" id="GO:0005886">
    <property type="term" value="C:plasma membrane"/>
    <property type="evidence" value="ECO:0007669"/>
    <property type="project" value="UniProtKB-SubCell"/>
</dbReference>
<keyword evidence="5 10" id="KW-0812">Transmembrane</keyword>
<evidence type="ECO:0000256" key="10">
    <source>
        <dbReference type="RuleBase" id="RU365087"/>
    </source>
</evidence>
<dbReference type="PANTHER" id="PTHR34182">
    <property type="entry name" value="PROTEIN-EXPORT MEMBRANE PROTEIN SECG"/>
    <property type="match status" value="1"/>
</dbReference>
<dbReference type="GO" id="GO:0015450">
    <property type="term" value="F:protein-transporting ATPase activity"/>
    <property type="evidence" value="ECO:0007669"/>
    <property type="project" value="UniProtKB-UniRule"/>
</dbReference>
<evidence type="ECO:0000313" key="13">
    <source>
        <dbReference type="Proteomes" id="UP000008139"/>
    </source>
</evidence>
<dbReference type="KEGG" id="hmr:Hipma_0160"/>
<dbReference type="Pfam" id="PF03840">
    <property type="entry name" value="SecG"/>
    <property type="match status" value="1"/>
</dbReference>
<feature type="compositionally biased region" description="Low complexity" evidence="11">
    <location>
        <begin position="85"/>
        <end position="96"/>
    </location>
</feature>
<keyword evidence="3 10" id="KW-0813">Transport</keyword>
<feature type="region of interest" description="Disordered" evidence="11">
    <location>
        <begin position="85"/>
        <end position="110"/>
    </location>
</feature>
<evidence type="ECO:0000256" key="7">
    <source>
        <dbReference type="ARBA" id="ARBA00022989"/>
    </source>
</evidence>
<dbReference type="Proteomes" id="UP000008139">
    <property type="component" value="Chromosome"/>
</dbReference>
<dbReference type="OrthoDB" id="121323at2"/>
<reference evidence="12 13" key="1">
    <citation type="journal article" date="2011" name="Stand. Genomic Sci.">
        <title>Complete genome sequence of the thermophilic sulfur-reducer Hippea maritima type strain (MH(2)).</title>
        <authorList>
            <person name="Huntemann M."/>
            <person name="Lu M."/>
            <person name="Nolan M."/>
            <person name="Lapidus A."/>
            <person name="Lucas S."/>
            <person name="Hammon N."/>
            <person name="Deshpande S."/>
            <person name="Cheng J.F."/>
            <person name="Tapia R."/>
            <person name="Han C."/>
            <person name="Goodwin L."/>
            <person name="Pitluck S."/>
            <person name="Liolios K."/>
            <person name="Pagani I."/>
            <person name="Ivanova N."/>
            <person name="Ovchinikova G."/>
            <person name="Pati A."/>
            <person name="Chen A."/>
            <person name="Palaniappan K."/>
            <person name="Land M."/>
            <person name="Hauser L."/>
            <person name="Jeffries C.D."/>
            <person name="Detter J.C."/>
            <person name="Brambilla E.M."/>
            <person name="Rohde M."/>
            <person name="Spring S."/>
            <person name="Goker M."/>
            <person name="Woyke T."/>
            <person name="Bristow J."/>
            <person name="Eisen J.A."/>
            <person name="Markowitz V."/>
            <person name="Hugenholtz P."/>
            <person name="Kyrpides N.C."/>
            <person name="Klenk H.P."/>
            <person name="Mavromatis K."/>
        </authorList>
    </citation>
    <scope>NUCLEOTIDE SEQUENCE [LARGE SCALE GENOMIC DNA]</scope>
    <source>
        <strain evidence="13">ATCC 700847 / DSM 10411 / MH2</strain>
    </source>
</reference>
<dbReference type="PANTHER" id="PTHR34182:SF1">
    <property type="entry name" value="PROTEIN-EXPORT MEMBRANE PROTEIN SECG"/>
    <property type="match status" value="1"/>
</dbReference>
<dbReference type="InParanoid" id="F2LX81"/>
<dbReference type="FunCoup" id="F2LX81">
    <property type="interactions" value="170"/>
</dbReference>